<feature type="compositionally biased region" description="Polar residues" evidence="1">
    <location>
        <begin position="1"/>
        <end position="18"/>
    </location>
</feature>
<gene>
    <name evidence="2" type="ORF">VTL71DRAFT_4012</name>
</gene>
<feature type="region of interest" description="Disordered" evidence="1">
    <location>
        <begin position="890"/>
        <end position="974"/>
    </location>
</feature>
<dbReference type="EMBL" id="JAZHXI010000013">
    <property type="protein sequence ID" value="KAL2064872.1"/>
    <property type="molecule type" value="Genomic_DNA"/>
</dbReference>
<accession>A0ABR4C5C2</accession>
<name>A0ABR4C5C2_9HELO</name>
<organism evidence="2 3">
    <name type="scientific">Oculimacula yallundae</name>
    <dbReference type="NCBI Taxonomy" id="86028"/>
    <lineage>
        <taxon>Eukaryota</taxon>
        <taxon>Fungi</taxon>
        <taxon>Dikarya</taxon>
        <taxon>Ascomycota</taxon>
        <taxon>Pezizomycotina</taxon>
        <taxon>Leotiomycetes</taxon>
        <taxon>Helotiales</taxon>
        <taxon>Ploettnerulaceae</taxon>
        <taxon>Oculimacula</taxon>
    </lineage>
</organism>
<keyword evidence="3" id="KW-1185">Reference proteome</keyword>
<comment type="caution">
    <text evidence="2">The sequence shown here is derived from an EMBL/GenBank/DDBJ whole genome shotgun (WGS) entry which is preliminary data.</text>
</comment>
<protein>
    <recommendedName>
        <fullName evidence="4">F-box domain-containing protein</fullName>
    </recommendedName>
</protein>
<reference evidence="2 3" key="1">
    <citation type="journal article" date="2024" name="Commun. Biol.">
        <title>Comparative genomic analysis of thermophilic fungi reveals convergent evolutionary adaptations and gene losses.</title>
        <authorList>
            <person name="Steindorff A.S."/>
            <person name="Aguilar-Pontes M.V."/>
            <person name="Robinson A.J."/>
            <person name="Andreopoulos B."/>
            <person name="LaButti K."/>
            <person name="Kuo A."/>
            <person name="Mondo S."/>
            <person name="Riley R."/>
            <person name="Otillar R."/>
            <person name="Haridas S."/>
            <person name="Lipzen A."/>
            <person name="Grimwood J."/>
            <person name="Schmutz J."/>
            <person name="Clum A."/>
            <person name="Reid I.D."/>
            <person name="Moisan M.C."/>
            <person name="Butler G."/>
            <person name="Nguyen T.T.M."/>
            <person name="Dewar K."/>
            <person name="Conant G."/>
            <person name="Drula E."/>
            <person name="Henrissat B."/>
            <person name="Hansel C."/>
            <person name="Singer S."/>
            <person name="Hutchinson M.I."/>
            <person name="de Vries R.P."/>
            <person name="Natvig D.O."/>
            <person name="Powell A.J."/>
            <person name="Tsang A."/>
            <person name="Grigoriev I.V."/>
        </authorList>
    </citation>
    <scope>NUCLEOTIDE SEQUENCE [LARGE SCALE GENOMIC DNA]</scope>
    <source>
        <strain evidence="2 3">CBS 494.80</strain>
    </source>
</reference>
<evidence type="ECO:0000313" key="3">
    <source>
        <dbReference type="Proteomes" id="UP001595075"/>
    </source>
</evidence>
<dbReference type="Proteomes" id="UP001595075">
    <property type="component" value="Unassembled WGS sequence"/>
</dbReference>
<feature type="region of interest" description="Disordered" evidence="1">
    <location>
        <begin position="460"/>
        <end position="479"/>
    </location>
</feature>
<feature type="region of interest" description="Disordered" evidence="1">
    <location>
        <begin position="299"/>
        <end position="322"/>
    </location>
</feature>
<proteinExistence type="predicted"/>
<feature type="compositionally biased region" description="Acidic residues" evidence="1">
    <location>
        <begin position="911"/>
        <end position="936"/>
    </location>
</feature>
<feature type="region of interest" description="Disordered" evidence="1">
    <location>
        <begin position="1"/>
        <end position="63"/>
    </location>
</feature>
<sequence>MTTNFPSSDLTISDTASQPDDHLPAIPKTSATYQTSKAVDLSDDSDSYQMGTPAASVASDKMDKPELDVKTKISHLLKDKEQEWTAVVEKKGPLRLLDLPMDVLKEIVKEVTHTNDLTALALTHSALHNLAIPHIYSRFDIVWPDAAATTDPRTGVDALTYGLATLCMGDVFTDHSKPQSFACMNCGTRNITECSHGLKSGSRGTQRRLGNQYPQFTRKFSLGNGPPDWVQEYLITKESGKMLGTLVALAVARMVHLETFVWDMPTGVLRDVWLALSSLQNRDATQDCRLERVWVRWHDNTDPSVPAPPQGSNGGSSNTPQMLANSQLTSVGWTVPSGTLPSSQNSAYPVPYSQGRVEYPTLSVLPPLKSLSVLDIDELDYLDEMSVLISKSKDLLRELRVGVSAKAVNRDFAIAWDGTDLHQVDHKAQWPGASTIGERRLGGVLGVLLGRIFDIRKKQKVKPQKKDRSTAMASSTPIPQEIQQMTANATPLDFSQQDTDVLLSQIAGNPEGDSPEDNWSGKESINVNGAILSSPFNIDDGQSPSNGNGLDLHPPHLSTTVVDSVQSDVESLTALISAHDISAADDSLPVSAGAVSSEIIAGPPLRRSYTQSQKQAHFSDPKPTERERLDGKLKLQTLELERVPLSIAVLQKGFDWSVLTNLTILDCAQHDRLWVMLRRHFQPTAVNSSHSSKSGGGMQYHLNLKKIHTDAASPALVSFLKETLAPNTLETLFLQDRRRAVGAIGVTIDAIYRGPLKRHRASLKRLMLDSSDRVPRTVVPPSDSTRWKAWIPNRDVLNFITSGRMSSLRELSIAIDYSNWHHFLQRLPQIPHLRSLNIPFIADHVTAAFDPRELALQVVDVIVLRPEVELCYMGVSHKCFEILENRSHDDAHGSGDNHMSAANGGPGGAQTDEEDEDEDEDGSDEDEDDEEEEDDNGTAIGAPLGIDPDETESEMSDHDNSDSDSDDGSEDGRSNVRLRLREILFYDDKVSIFKARHGKL</sequence>
<evidence type="ECO:0008006" key="4">
    <source>
        <dbReference type="Google" id="ProtNLM"/>
    </source>
</evidence>
<evidence type="ECO:0000256" key="1">
    <source>
        <dbReference type="SAM" id="MobiDB-lite"/>
    </source>
</evidence>
<evidence type="ECO:0000313" key="2">
    <source>
        <dbReference type="EMBL" id="KAL2064872.1"/>
    </source>
</evidence>